<dbReference type="SUPFAM" id="SSF53335">
    <property type="entry name" value="S-adenosyl-L-methionine-dependent methyltransferases"/>
    <property type="match status" value="1"/>
</dbReference>
<comment type="caution">
    <text evidence="3">The sequence shown here is derived from an EMBL/GenBank/DDBJ whole genome shotgun (WGS) entry which is preliminary data.</text>
</comment>
<name>A0AAV3T1U8_9EURY</name>
<accession>A0AAV3T1U8</accession>
<dbReference type="Pfam" id="PF08241">
    <property type="entry name" value="Methyltransf_11"/>
    <property type="match status" value="1"/>
</dbReference>
<protein>
    <submittedName>
        <fullName evidence="3">Class I SAM-dependent methyltransferase</fullName>
    </submittedName>
</protein>
<evidence type="ECO:0000313" key="3">
    <source>
        <dbReference type="EMBL" id="GAA0652663.1"/>
    </source>
</evidence>
<keyword evidence="4" id="KW-1185">Reference proteome</keyword>
<organism evidence="3 4">
    <name type="scientific">Salarchaeum japonicum</name>
    <dbReference type="NCBI Taxonomy" id="555573"/>
    <lineage>
        <taxon>Archaea</taxon>
        <taxon>Methanobacteriati</taxon>
        <taxon>Methanobacteriota</taxon>
        <taxon>Stenosarchaea group</taxon>
        <taxon>Halobacteria</taxon>
        <taxon>Halobacteriales</taxon>
        <taxon>Halobacteriaceae</taxon>
    </lineage>
</organism>
<feature type="domain" description="Methyltransferase type 11" evidence="2">
    <location>
        <begin position="37"/>
        <end position="116"/>
    </location>
</feature>
<dbReference type="Gene3D" id="3.40.50.150">
    <property type="entry name" value="Vaccinia Virus protein VP39"/>
    <property type="match status" value="1"/>
</dbReference>
<dbReference type="Proteomes" id="UP001500194">
    <property type="component" value="Unassembled WGS sequence"/>
</dbReference>
<reference evidence="3 4" key="1">
    <citation type="journal article" date="2019" name="Int. J. Syst. Evol. Microbiol.">
        <title>The Global Catalogue of Microorganisms (GCM) 10K type strain sequencing project: providing services to taxonomists for standard genome sequencing and annotation.</title>
        <authorList>
            <consortium name="The Broad Institute Genomics Platform"/>
            <consortium name="The Broad Institute Genome Sequencing Center for Infectious Disease"/>
            <person name="Wu L."/>
            <person name="Ma J."/>
        </authorList>
    </citation>
    <scope>NUCLEOTIDE SEQUENCE [LARGE SCALE GENOMIC DNA]</scope>
    <source>
        <strain evidence="3 4">JCM 16327</strain>
    </source>
</reference>
<evidence type="ECO:0000259" key="2">
    <source>
        <dbReference type="Pfam" id="PF08241"/>
    </source>
</evidence>
<evidence type="ECO:0000256" key="1">
    <source>
        <dbReference type="SAM" id="MobiDB-lite"/>
    </source>
</evidence>
<dbReference type="PANTHER" id="PTHR43591:SF24">
    <property type="entry name" value="2-METHOXY-6-POLYPRENYL-1,4-BENZOQUINOL METHYLASE, MITOCHONDRIAL"/>
    <property type="match status" value="1"/>
</dbReference>
<dbReference type="PANTHER" id="PTHR43591">
    <property type="entry name" value="METHYLTRANSFERASE"/>
    <property type="match status" value="1"/>
</dbReference>
<sequence length="270" mass="29462">MGVRRFSAEYLTDTRRGMWENREALAPLSLGDRERVLDVGCGTGELTRVLAEESPGEVVGADADSDLLAHVAADGRLQADATRLPVRDGAFDLVTCQALLINLPNPVAAVREFSRASSDLVAAIEPDNSEVRVESTVPDEASLAESARQTYIEGVETDVTLGRSAASVFEDAGLVDVRTRRHEHVRTVEPPYSPAELESAQRKATASRLAEQRPTLEAGGMTGSEYDRLRSAWREMGRSAVTQMQDEAYRRRAMIPFYVTVGRVPDATEA</sequence>
<evidence type="ECO:0000313" key="4">
    <source>
        <dbReference type="Proteomes" id="UP001500194"/>
    </source>
</evidence>
<dbReference type="GO" id="GO:0008757">
    <property type="term" value="F:S-adenosylmethionine-dependent methyltransferase activity"/>
    <property type="evidence" value="ECO:0007669"/>
    <property type="project" value="InterPro"/>
</dbReference>
<proteinExistence type="predicted"/>
<gene>
    <name evidence="3" type="ORF">GCM10009019_14890</name>
</gene>
<dbReference type="CDD" id="cd02440">
    <property type="entry name" value="AdoMet_MTases"/>
    <property type="match status" value="1"/>
</dbReference>
<dbReference type="InterPro" id="IPR029063">
    <property type="entry name" value="SAM-dependent_MTases_sf"/>
</dbReference>
<dbReference type="AlphaFoldDB" id="A0AAV3T1U8"/>
<dbReference type="GO" id="GO:0032259">
    <property type="term" value="P:methylation"/>
    <property type="evidence" value="ECO:0007669"/>
    <property type="project" value="UniProtKB-KW"/>
</dbReference>
<keyword evidence="3" id="KW-0489">Methyltransferase</keyword>
<dbReference type="InterPro" id="IPR013216">
    <property type="entry name" value="Methyltransf_11"/>
</dbReference>
<feature type="region of interest" description="Disordered" evidence="1">
    <location>
        <begin position="190"/>
        <end position="223"/>
    </location>
</feature>
<dbReference type="EMBL" id="BAAADU010000002">
    <property type="protein sequence ID" value="GAA0652663.1"/>
    <property type="molecule type" value="Genomic_DNA"/>
</dbReference>
<keyword evidence="3" id="KW-0808">Transferase</keyword>